<dbReference type="Proteomes" id="UP001189429">
    <property type="component" value="Unassembled WGS sequence"/>
</dbReference>
<protein>
    <submittedName>
        <fullName evidence="2">Uncharacterized protein</fullName>
    </submittedName>
</protein>
<keyword evidence="3" id="KW-1185">Reference proteome</keyword>
<proteinExistence type="predicted"/>
<organism evidence="2 3">
    <name type="scientific">Prorocentrum cordatum</name>
    <dbReference type="NCBI Taxonomy" id="2364126"/>
    <lineage>
        <taxon>Eukaryota</taxon>
        <taxon>Sar</taxon>
        <taxon>Alveolata</taxon>
        <taxon>Dinophyceae</taxon>
        <taxon>Prorocentrales</taxon>
        <taxon>Prorocentraceae</taxon>
        <taxon>Prorocentrum</taxon>
    </lineage>
</organism>
<comment type="caution">
    <text evidence="2">The sequence shown here is derived from an EMBL/GenBank/DDBJ whole genome shotgun (WGS) entry which is preliminary data.</text>
</comment>
<feature type="non-terminal residue" evidence="2">
    <location>
        <position position="1"/>
    </location>
</feature>
<evidence type="ECO:0000256" key="1">
    <source>
        <dbReference type="SAM" id="MobiDB-lite"/>
    </source>
</evidence>
<accession>A0ABN9TNL2</accession>
<reference evidence="2" key="1">
    <citation type="submission" date="2023-10" db="EMBL/GenBank/DDBJ databases">
        <authorList>
            <person name="Chen Y."/>
            <person name="Shah S."/>
            <person name="Dougan E. K."/>
            <person name="Thang M."/>
            <person name="Chan C."/>
        </authorList>
    </citation>
    <scope>NUCLEOTIDE SEQUENCE [LARGE SCALE GENOMIC DNA]</scope>
</reference>
<feature type="compositionally biased region" description="Low complexity" evidence="1">
    <location>
        <begin position="79"/>
        <end position="95"/>
    </location>
</feature>
<gene>
    <name evidence="2" type="ORF">PCOR1329_LOCUS40585</name>
</gene>
<evidence type="ECO:0000313" key="2">
    <source>
        <dbReference type="EMBL" id="CAK0847349.1"/>
    </source>
</evidence>
<sequence>EGEGAVQDALSVLQATAQQAVTPLHVKQYEAEQELWRLHFVQFKMQNAVLRPLVQDPRHNLLTEPSGLRGPIAGGPGLPGNNVPGANSNAARSGAGSDLRITTKNVKDRIVPELAKLLMGEHTSEGKYGGMLRPTPARLRELGPEVRQDLAGAMTSWIAWAQESMGPQTKDLGKVVAVGVPPPEGTPGEPTTLDLADWTRQVQRSLGPCWMDLVPKIWDTFHSPTEKRLSMNEFFLALICCSKGTVAEKAVLSWQLRSPCGTDAISLFNLYGTVHPTIRKHHATPVTPSAALVIDRFDSGKVERAGVFFDSPPRPEDRISRSVLHFKVFSRAAQHEHEVLLGEVYITTLRPFVTHSPGGDEAHDFTIWGEVGEFTKRTAGDIGGARPVIGWLRMSLEWVVSSNENPEVGQLVIGLREIEFNTVAVDAPNKRNPRVALLMYDEAGQEQHIKSAPGGRGPGHGGENMGWPETMEWRRDTLHHYGRGNQGWDVRNGVWKWSYAVGNQFSEQGLIVRKDFVTNRGPSRTTISMKAAVSRLPWRQRREGEGQVRAGEQGIRFPAPFRPPRVLPVLQGQ</sequence>
<dbReference type="EMBL" id="CAUYUJ010014893">
    <property type="protein sequence ID" value="CAK0847349.1"/>
    <property type="molecule type" value="Genomic_DNA"/>
</dbReference>
<evidence type="ECO:0000313" key="3">
    <source>
        <dbReference type="Proteomes" id="UP001189429"/>
    </source>
</evidence>
<name>A0ABN9TNL2_9DINO</name>
<feature type="region of interest" description="Disordered" evidence="1">
    <location>
        <begin position="70"/>
        <end position="95"/>
    </location>
</feature>